<dbReference type="SMART" id="SM00398">
    <property type="entry name" value="HMG"/>
    <property type="match status" value="1"/>
</dbReference>
<dbReference type="Gene3D" id="1.10.30.10">
    <property type="entry name" value="High mobility group box domain"/>
    <property type="match status" value="1"/>
</dbReference>
<dbReference type="InterPro" id="IPR009071">
    <property type="entry name" value="HMG_box_dom"/>
</dbReference>
<dbReference type="SUPFAM" id="SSF47095">
    <property type="entry name" value="HMG-box"/>
    <property type="match status" value="1"/>
</dbReference>
<keyword evidence="1" id="KW-0539">Nucleus</keyword>
<evidence type="ECO:0000256" key="1">
    <source>
        <dbReference type="PROSITE-ProRule" id="PRU00267"/>
    </source>
</evidence>
<dbReference type="Pfam" id="PF00505">
    <property type="entry name" value="HMG_box"/>
    <property type="match status" value="1"/>
</dbReference>
<name>A0A9N9P618_9GLOM</name>
<evidence type="ECO:0000313" key="3">
    <source>
        <dbReference type="EMBL" id="CAG8793102.1"/>
    </source>
</evidence>
<dbReference type="InterPro" id="IPR036910">
    <property type="entry name" value="HMG_box_dom_sf"/>
</dbReference>
<gene>
    <name evidence="3" type="ORF">DERYTH_LOCUS21823</name>
</gene>
<dbReference type="CDD" id="cd01389">
    <property type="entry name" value="HMG-box_ROX1-like"/>
    <property type="match status" value="1"/>
</dbReference>
<evidence type="ECO:0000313" key="4">
    <source>
        <dbReference type="Proteomes" id="UP000789405"/>
    </source>
</evidence>
<reference evidence="3" key="1">
    <citation type="submission" date="2021-06" db="EMBL/GenBank/DDBJ databases">
        <authorList>
            <person name="Kallberg Y."/>
            <person name="Tangrot J."/>
            <person name="Rosling A."/>
        </authorList>
    </citation>
    <scope>NUCLEOTIDE SEQUENCE</scope>
    <source>
        <strain evidence="3">MA453B</strain>
    </source>
</reference>
<comment type="caution">
    <text evidence="3">The sequence shown here is derived from an EMBL/GenBank/DDBJ whole genome shotgun (WGS) entry which is preliminary data.</text>
</comment>
<feature type="DNA-binding region" description="HMG box" evidence="1">
    <location>
        <begin position="45"/>
        <end position="114"/>
    </location>
</feature>
<feature type="domain" description="HMG box" evidence="2">
    <location>
        <begin position="45"/>
        <end position="114"/>
    </location>
</feature>
<proteinExistence type="predicted"/>
<dbReference type="PROSITE" id="PS50118">
    <property type="entry name" value="HMG_BOX_2"/>
    <property type="match status" value="1"/>
</dbReference>
<keyword evidence="1" id="KW-0238">DNA-binding</keyword>
<organism evidence="3 4">
    <name type="scientific">Dentiscutata erythropus</name>
    <dbReference type="NCBI Taxonomy" id="1348616"/>
    <lineage>
        <taxon>Eukaryota</taxon>
        <taxon>Fungi</taxon>
        <taxon>Fungi incertae sedis</taxon>
        <taxon>Mucoromycota</taxon>
        <taxon>Glomeromycotina</taxon>
        <taxon>Glomeromycetes</taxon>
        <taxon>Diversisporales</taxon>
        <taxon>Gigasporaceae</taxon>
        <taxon>Dentiscutata</taxon>
    </lineage>
</organism>
<sequence length="167" mass="19359">NEIIEIINYVIGDIDQSTLEKINETVALPIDQLIAPSINRRGRQIPRPQNSFVLYRRNLNAVINNRNDIKSEFNFISKEASINWSKESNEVKQLYELLADYAKQVHNLLYPDYSYKPKQGGRHSYLRKQYDVIGGECWSGLFILSILREIESHQDNVLSSLCLKNNC</sequence>
<dbReference type="AlphaFoldDB" id="A0A9N9P618"/>
<accession>A0A9N9P618</accession>
<feature type="non-terminal residue" evidence="3">
    <location>
        <position position="1"/>
    </location>
</feature>
<dbReference type="OrthoDB" id="6247875at2759"/>
<dbReference type="Proteomes" id="UP000789405">
    <property type="component" value="Unassembled WGS sequence"/>
</dbReference>
<dbReference type="GO" id="GO:0003677">
    <property type="term" value="F:DNA binding"/>
    <property type="evidence" value="ECO:0007669"/>
    <property type="project" value="UniProtKB-UniRule"/>
</dbReference>
<evidence type="ECO:0000259" key="2">
    <source>
        <dbReference type="PROSITE" id="PS50118"/>
    </source>
</evidence>
<dbReference type="EMBL" id="CAJVPY010028708">
    <property type="protein sequence ID" value="CAG8793102.1"/>
    <property type="molecule type" value="Genomic_DNA"/>
</dbReference>
<protein>
    <submittedName>
        <fullName evidence="3">8842_t:CDS:1</fullName>
    </submittedName>
</protein>
<dbReference type="GO" id="GO:0005634">
    <property type="term" value="C:nucleus"/>
    <property type="evidence" value="ECO:0007669"/>
    <property type="project" value="UniProtKB-UniRule"/>
</dbReference>
<keyword evidence="4" id="KW-1185">Reference proteome</keyword>